<dbReference type="AlphaFoldDB" id="A0A4V3BZT5"/>
<dbReference type="FunFam" id="3.40.630.30:FF:000304">
    <property type="entry name" value="YghO protein"/>
    <property type="match status" value="1"/>
</dbReference>
<dbReference type="EMBL" id="SNWH01000008">
    <property type="protein sequence ID" value="TDO07739.1"/>
    <property type="molecule type" value="Genomic_DNA"/>
</dbReference>
<sequence length="387" mass="44241">MSLPSSQVEIDDASLQVTPVTTRAQHDAFIRLPGRLYRDDPQWVEPLHFERRQHLSSKNPVFEHLDWQGWLAWRSGKPVGRIGAQVDRLHRQYHGDDTGQFGLLDAVDDPAVFSALFNAAEGWLASRGARRITGPFNLTINDECGLLVEGFDTPPVMMMGHAPPYSALRLEGQGYAAAKDLLAYWMRVDTLAFTPAMRRMIERWHHRVHVRPLDRRRFDQEMTTLREIFNDAWARNWGFTPFTEAEFRAMGADLKRLVPPDLIQIAEVDGEPAAFIVGLPNLNELIAPLNGQLLPLGWLKLLWGIKMRKVRTGRVPLMGVRQAYQFSRLGPTLALVLIEAIQQSFLKQGIESIEMSWILEDNAGMRNILENIGAYSYKRYRLYEKTL</sequence>
<evidence type="ECO:0000313" key="2">
    <source>
        <dbReference type="Proteomes" id="UP000295150"/>
    </source>
</evidence>
<reference evidence="1 2" key="1">
    <citation type="submission" date="2019-03" db="EMBL/GenBank/DDBJ databases">
        <title>Freshwater and sediment microbial communities from various areas in North America, analyzing microbe dynamics in response to fracking.</title>
        <authorList>
            <person name="Lamendella R."/>
        </authorList>
    </citation>
    <scope>NUCLEOTIDE SEQUENCE [LARGE SCALE GENOMIC DNA]</scope>
    <source>
        <strain evidence="1 2">1_TX</strain>
    </source>
</reference>
<comment type="caution">
    <text evidence="1">The sequence shown here is derived from an EMBL/GenBank/DDBJ whole genome shotgun (WGS) entry which is preliminary data.</text>
</comment>
<dbReference type="InterPro" id="IPR016181">
    <property type="entry name" value="Acyl_CoA_acyltransferase"/>
</dbReference>
<protein>
    <recommendedName>
        <fullName evidence="3">N-acetyltransferase domain-containing protein</fullName>
    </recommendedName>
</protein>
<proteinExistence type="predicted"/>
<keyword evidence="2" id="KW-1185">Reference proteome</keyword>
<evidence type="ECO:0008006" key="3">
    <source>
        <dbReference type="Google" id="ProtNLM"/>
    </source>
</evidence>
<dbReference type="Proteomes" id="UP000295150">
    <property type="component" value="Unassembled WGS sequence"/>
</dbReference>
<dbReference type="InterPro" id="IPR039968">
    <property type="entry name" value="BcerS-like"/>
</dbReference>
<gene>
    <name evidence="1" type="ORF">DFO68_108104</name>
</gene>
<dbReference type="PANTHER" id="PTHR41368:SF1">
    <property type="entry name" value="PROTEIN YGHO"/>
    <property type="match status" value="1"/>
</dbReference>
<name>A0A4V3BZT5_9GAMM</name>
<dbReference type="Gene3D" id="3.40.630.30">
    <property type="match status" value="1"/>
</dbReference>
<dbReference type="PANTHER" id="PTHR41368">
    <property type="entry name" value="PROTEIN YGHO"/>
    <property type="match status" value="1"/>
</dbReference>
<dbReference type="SUPFAM" id="SSF55729">
    <property type="entry name" value="Acyl-CoA N-acyltransferases (Nat)"/>
    <property type="match status" value="1"/>
</dbReference>
<dbReference type="OrthoDB" id="9806005at2"/>
<accession>A0A4V3BZT5</accession>
<evidence type="ECO:0000313" key="1">
    <source>
        <dbReference type="EMBL" id="TDO07739.1"/>
    </source>
</evidence>
<organism evidence="1 2">
    <name type="scientific">Halomonas ventosae</name>
    <dbReference type="NCBI Taxonomy" id="229007"/>
    <lineage>
        <taxon>Bacteria</taxon>
        <taxon>Pseudomonadati</taxon>
        <taxon>Pseudomonadota</taxon>
        <taxon>Gammaproteobacteria</taxon>
        <taxon>Oceanospirillales</taxon>
        <taxon>Halomonadaceae</taxon>
        <taxon>Halomonas</taxon>
    </lineage>
</organism>